<keyword evidence="3" id="KW-1185">Reference proteome</keyword>
<evidence type="ECO:0008006" key="4">
    <source>
        <dbReference type="Google" id="ProtNLM"/>
    </source>
</evidence>
<keyword evidence="1" id="KW-0812">Transmembrane</keyword>
<dbReference type="Proteomes" id="UP001501470">
    <property type="component" value="Unassembled WGS sequence"/>
</dbReference>
<comment type="caution">
    <text evidence="2">The sequence shown here is derived from an EMBL/GenBank/DDBJ whole genome shotgun (WGS) entry which is preliminary data.</text>
</comment>
<evidence type="ECO:0000313" key="3">
    <source>
        <dbReference type="Proteomes" id="UP001501470"/>
    </source>
</evidence>
<reference evidence="2 3" key="1">
    <citation type="journal article" date="2019" name="Int. J. Syst. Evol. Microbiol.">
        <title>The Global Catalogue of Microorganisms (GCM) 10K type strain sequencing project: providing services to taxonomists for standard genome sequencing and annotation.</title>
        <authorList>
            <consortium name="The Broad Institute Genomics Platform"/>
            <consortium name="The Broad Institute Genome Sequencing Center for Infectious Disease"/>
            <person name="Wu L."/>
            <person name="Ma J."/>
        </authorList>
    </citation>
    <scope>NUCLEOTIDE SEQUENCE [LARGE SCALE GENOMIC DNA]</scope>
    <source>
        <strain evidence="2 3">JCM 15933</strain>
    </source>
</reference>
<evidence type="ECO:0000256" key="1">
    <source>
        <dbReference type="SAM" id="Phobius"/>
    </source>
</evidence>
<feature type="transmembrane region" description="Helical" evidence="1">
    <location>
        <begin position="79"/>
        <end position="99"/>
    </location>
</feature>
<feature type="transmembrane region" description="Helical" evidence="1">
    <location>
        <begin position="156"/>
        <end position="178"/>
    </location>
</feature>
<proteinExistence type="predicted"/>
<keyword evidence="1" id="KW-1133">Transmembrane helix</keyword>
<accession>A0ABN2D2D2</accession>
<name>A0ABN2D2D2_9ACTN</name>
<feature type="transmembrane region" description="Helical" evidence="1">
    <location>
        <begin position="106"/>
        <end position="124"/>
    </location>
</feature>
<protein>
    <recommendedName>
        <fullName evidence="4">Integral membrane protein</fullName>
    </recommendedName>
</protein>
<evidence type="ECO:0000313" key="2">
    <source>
        <dbReference type="EMBL" id="GAA1569105.1"/>
    </source>
</evidence>
<gene>
    <name evidence="2" type="ORF">GCM10009827_108610</name>
</gene>
<dbReference type="EMBL" id="BAAAQD010000041">
    <property type="protein sequence ID" value="GAA1569105.1"/>
    <property type="molecule type" value="Genomic_DNA"/>
</dbReference>
<sequence>MAGCDSLVGMSIACTSSSGMTAGATGRRALRTAALGAFGFDLFYVVHRLLQGLGPDGDTPAAVAAFNVAHRSALVASEVTVGAALLAAIVFVAALAPVIRRAGQDTLATAIAIVGTVFVALGFVSQAAESALVGASDAGDLSAVLALNQLQGRTPVVWSITALTAVVSLSALCTGLLPRWLGAGAIRRSRCTWSRRCCCCFTPSTIRASRRGWCSRCPCATRPAPGGCGGRCRCRCSS</sequence>
<keyword evidence="1" id="KW-0472">Membrane</keyword>
<organism evidence="2 3">
    <name type="scientific">Dactylosporangium maewongense</name>
    <dbReference type="NCBI Taxonomy" id="634393"/>
    <lineage>
        <taxon>Bacteria</taxon>
        <taxon>Bacillati</taxon>
        <taxon>Actinomycetota</taxon>
        <taxon>Actinomycetes</taxon>
        <taxon>Micromonosporales</taxon>
        <taxon>Micromonosporaceae</taxon>
        <taxon>Dactylosporangium</taxon>
    </lineage>
</organism>